<feature type="domain" description="Thioredoxin-like fold" evidence="10">
    <location>
        <begin position="149"/>
        <end position="270"/>
    </location>
</feature>
<dbReference type="STRING" id="69.GLE_4188"/>
<evidence type="ECO:0000256" key="6">
    <source>
        <dbReference type="ARBA" id="ARBA00023284"/>
    </source>
</evidence>
<evidence type="ECO:0000259" key="9">
    <source>
        <dbReference type="Pfam" id="PF10411"/>
    </source>
</evidence>
<evidence type="ECO:0000256" key="5">
    <source>
        <dbReference type="ARBA" id="ARBA00023157"/>
    </source>
</evidence>
<evidence type="ECO:0000256" key="8">
    <source>
        <dbReference type="SAM" id="MobiDB-lite"/>
    </source>
</evidence>
<evidence type="ECO:0000256" key="7">
    <source>
        <dbReference type="RuleBase" id="RU364038"/>
    </source>
</evidence>
<dbReference type="PANTHER" id="PTHR35272">
    <property type="entry name" value="THIOL:DISULFIDE INTERCHANGE PROTEIN DSBC-RELATED"/>
    <property type="match status" value="1"/>
</dbReference>
<dbReference type="AlphaFoldDB" id="A0A0S2DLN7"/>
<dbReference type="PROSITE" id="PS51257">
    <property type="entry name" value="PROKAR_LIPOPROTEIN"/>
    <property type="match status" value="1"/>
</dbReference>
<dbReference type="EMBL" id="CP013140">
    <property type="protein sequence ID" value="ALN59530.1"/>
    <property type="molecule type" value="Genomic_DNA"/>
</dbReference>
<dbReference type="SUPFAM" id="SSF52833">
    <property type="entry name" value="Thioredoxin-like"/>
    <property type="match status" value="1"/>
</dbReference>
<keyword evidence="3 7" id="KW-0732">Signal</keyword>
<name>A0A0S2DLN7_LYSEN</name>
<protein>
    <recommendedName>
        <fullName evidence="7">Thiol:disulfide interchange protein</fullName>
    </recommendedName>
</protein>
<comment type="similarity">
    <text evidence="2 7">Belongs to the thioredoxin family. DsbC subfamily.</text>
</comment>
<dbReference type="InterPro" id="IPR009094">
    <property type="entry name" value="DiS-bond_isomerase_DsbC/G_N_sf"/>
</dbReference>
<dbReference type="Proteomes" id="UP000061569">
    <property type="component" value="Chromosome"/>
</dbReference>
<keyword evidence="4 7" id="KW-0574">Periplasm</keyword>
<evidence type="ECO:0000259" key="10">
    <source>
        <dbReference type="Pfam" id="PF13098"/>
    </source>
</evidence>
<organism evidence="11 12">
    <name type="scientific">Lysobacter enzymogenes</name>
    <dbReference type="NCBI Taxonomy" id="69"/>
    <lineage>
        <taxon>Bacteria</taxon>
        <taxon>Pseudomonadati</taxon>
        <taxon>Pseudomonadota</taxon>
        <taxon>Gammaproteobacteria</taxon>
        <taxon>Lysobacterales</taxon>
        <taxon>Lysobacteraceae</taxon>
        <taxon>Lysobacter</taxon>
    </lineage>
</organism>
<dbReference type="OrthoDB" id="12976at2"/>
<dbReference type="InterPro" id="IPR033954">
    <property type="entry name" value="DiS-bond_Isoase_DsbC/G"/>
</dbReference>
<dbReference type="InterPro" id="IPR018950">
    <property type="entry name" value="DiS-bond_isomerase_DsbC/G_N"/>
</dbReference>
<dbReference type="Gene3D" id="3.10.450.70">
    <property type="entry name" value="Disulphide bond isomerase, DsbC/G, N-terminal"/>
    <property type="match status" value="1"/>
</dbReference>
<dbReference type="InterPro" id="IPR051470">
    <property type="entry name" value="Thiol:disulfide_interchange"/>
</dbReference>
<feature type="region of interest" description="Disordered" evidence="8">
    <location>
        <begin position="278"/>
        <end position="298"/>
    </location>
</feature>
<accession>A0A0S2DLN7</accession>
<dbReference type="PATRIC" id="fig|69.6.peg.4130"/>
<evidence type="ECO:0000256" key="3">
    <source>
        <dbReference type="ARBA" id="ARBA00022729"/>
    </source>
</evidence>
<dbReference type="SUPFAM" id="SSF54423">
    <property type="entry name" value="DsbC/DsbG N-terminal domain-like"/>
    <property type="match status" value="1"/>
</dbReference>
<feature type="signal peptide" evidence="7">
    <location>
        <begin position="1"/>
        <end position="18"/>
    </location>
</feature>
<dbReference type="CDD" id="cd03020">
    <property type="entry name" value="DsbA_DsbC_DsbG"/>
    <property type="match status" value="1"/>
</dbReference>
<evidence type="ECO:0000256" key="2">
    <source>
        <dbReference type="ARBA" id="ARBA00009813"/>
    </source>
</evidence>
<proteinExistence type="inferred from homology"/>
<dbReference type="InterPro" id="IPR036249">
    <property type="entry name" value="Thioredoxin-like_sf"/>
</dbReference>
<dbReference type="Pfam" id="PF10411">
    <property type="entry name" value="DsbC_N"/>
    <property type="match status" value="1"/>
</dbReference>
<dbReference type="Pfam" id="PF13098">
    <property type="entry name" value="Thioredoxin_2"/>
    <property type="match status" value="1"/>
</dbReference>
<reference evidence="11 12" key="1">
    <citation type="submission" date="2015-11" db="EMBL/GenBank/DDBJ databases">
        <title>Genome sequences of Lysobacter enzymogenes strain C3 and Lysobacter antibioticus ATCC 29479.</title>
        <authorList>
            <person name="Kobayashi D.Y."/>
        </authorList>
    </citation>
    <scope>NUCLEOTIDE SEQUENCE [LARGE SCALE GENOMIC DNA]</scope>
    <source>
        <strain evidence="11 12">C3</strain>
    </source>
</reference>
<evidence type="ECO:0000256" key="4">
    <source>
        <dbReference type="ARBA" id="ARBA00022764"/>
    </source>
</evidence>
<evidence type="ECO:0000256" key="1">
    <source>
        <dbReference type="ARBA" id="ARBA00004418"/>
    </source>
</evidence>
<keyword evidence="5" id="KW-1015">Disulfide bond</keyword>
<comment type="function">
    <text evidence="7">Required for disulfide bond formation in some periplasmic proteins. Acts by transferring its disulfide bond to other proteins and is reduced in the process.</text>
</comment>
<dbReference type="PANTHER" id="PTHR35272:SF3">
    <property type="entry name" value="THIOL:DISULFIDE INTERCHANGE PROTEIN DSBC"/>
    <property type="match status" value="1"/>
</dbReference>
<dbReference type="KEGG" id="lez:GLE_4188"/>
<sequence length="298" mass="30613">MKRILLAMLGAASLSACAQAPQGAVANPAEAAKPAVAAAMPATPATPKVAAGSAEARAVAAVRSLNATVAIDKVGPAPMPGFREVVAGSQVVYVSDDGDYLFLPGPGGALFNLRAKRNLTQDTVAGLRRDLLKAIPASERIVFAPASPKYTVTVFTDAECGYCRKLHSEIAEYNRQGIAVEYLAFPRMGLGTEDYKKMVSVWCAADRRKALTEVKAGRDLPARQCPNTVEQQYRIGLQAGVGETGTPTVLTADGVQLGGYVPPARLREALDSLAAEAKGAAKAPPAGGAGPASAAGGA</sequence>
<feature type="domain" description="Disulphide bond isomerase DsbC/G N-terminal" evidence="9">
    <location>
        <begin position="51"/>
        <end position="121"/>
    </location>
</feature>
<feature type="chain" id="PRO_5010006469" description="Thiol:disulfide interchange protein" evidence="7">
    <location>
        <begin position="19"/>
        <end position="298"/>
    </location>
</feature>
<dbReference type="Gene3D" id="3.40.30.10">
    <property type="entry name" value="Glutaredoxin"/>
    <property type="match status" value="1"/>
</dbReference>
<gene>
    <name evidence="11" type="ORF">GLE_4188</name>
</gene>
<evidence type="ECO:0000313" key="12">
    <source>
        <dbReference type="Proteomes" id="UP000061569"/>
    </source>
</evidence>
<dbReference type="InterPro" id="IPR012336">
    <property type="entry name" value="Thioredoxin-like_fold"/>
</dbReference>
<evidence type="ECO:0000313" key="11">
    <source>
        <dbReference type="EMBL" id="ALN59530.1"/>
    </source>
</evidence>
<comment type="subcellular location">
    <subcellularLocation>
        <location evidence="1 7">Periplasm</location>
    </subcellularLocation>
</comment>
<dbReference type="GO" id="GO:0042597">
    <property type="term" value="C:periplasmic space"/>
    <property type="evidence" value="ECO:0007669"/>
    <property type="project" value="UniProtKB-SubCell"/>
</dbReference>
<keyword evidence="6 7" id="KW-0676">Redox-active center</keyword>